<dbReference type="EMBL" id="JACVVK020000040">
    <property type="protein sequence ID" value="KAK7499997.1"/>
    <property type="molecule type" value="Genomic_DNA"/>
</dbReference>
<protein>
    <recommendedName>
        <fullName evidence="1">Apple domain-containing protein</fullName>
    </recommendedName>
</protein>
<organism evidence="2 3">
    <name type="scientific">Batillaria attramentaria</name>
    <dbReference type="NCBI Taxonomy" id="370345"/>
    <lineage>
        <taxon>Eukaryota</taxon>
        <taxon>Metazoa</taxon>
        <taxon>Spiralia</taxon>
        <taxon>Lophotrochozoa</taxon>
        <taxon>Mollusca</taxon>
        <taxon>Gastropoda</taxon>
        <taxon>Caenogastropoda</taxon>
        <taxon>Sorbeoconcha</taxon>
        <taxon>Cerithioidea</taxon>
        <taxon>Batillariidae</taxon>
        <taxon>Batillaria</taxon>
    </lineage>
</organism>
<sequence>MSAMSEVYVERDGNMRRGLAKREQNLNDLLFDNNVLFEASVSTKNACGLKCVDAEGCVASTLIYSSATCRGYSSVPASGSPSVHSPGAITLSYLPELSVGSDCSGNQDKCVAAAQCVNDVCSCAKADLQTDYLAYAGGAISGNQVHELRDTTVAQCQSACNNYNDCRSVELHTNGWCQILLITPLDVPNDWDANYGTTTFYQRTCA</sequence>
<dbReference type="PROSITE" id="PS50948">
    <property type="entry name" value="PAN"/>
    <property type="match status" value="1"/>
</dbReference>
<proteinExistence type="predicted"/>
<name>A0ABD0LKB6_9CAEN</name>
<evidence type="ECO:0000313" key="2">
    <source>
        <dbReference type="EMBL" id="KAK7499997.1"/>
    </source>
</evidence>
<accession>A0ABD0LKB6</accession>
<evidence type="ECO:0000313" key="3">
    <source>
        <dbReference type="Proteomes" id="UP001519460"/>
    </source>
</evidence>
<comment type="caution">
    <text evidence="2">The sequence shown here is derived from an EMBL/GenBank/DDBJ whole genome shotgun (WGS) entry which is preliminary data.</text>
</comment>
<gene>
    <name evidence="2" type="ORF">BaRGS_00008845</name>
</gene>
<dbReference type="Proteomes" id="UP001519460">
    <property type="component" value="Unassembled WGS sequence"/>
</dbReference>
<dbReference type="InterPro" id="IPR003609">
    <property type="entry name" value="Pan_app"/>
</dbReference>
<reference evidence="2 3" key="1">
    <citation type="journal article" date="2023" name="Sci. Data">
        <title>Genome assembly of the Korean intertidal mud-creeper Batillaria attramentaria.</title>
        <authorList>
            <person name="Patra A.K."/>
            <person name="Ho P.T."/>
            <person name="Jun S."/>
            <person name="Lee S.J."/>
            <person name="Kim Y."/>
            <person name="Won Y.J."/>
        </authorList>
    </citation>
    <scope>NUCLEOTIDE SEQUENCE [LARGE SCALE GENOMIC DNA]</scope>
    <source>
        <strain evidence="2">Wonlab-2016</strain>
    </source>
</reference>
<evidence type="ECO:0000259" key="1">
    <source>
        <dbReference type="PROSITE" id="PS50948"/>
    </source>
</evidence>
<keyword evidence="3" id="KW-1185">Reference proteome</keyword>
<feature type="domain" description="Apple" evidence="1">
    <location>
        <begin position="123"/>
        <end position="205"/>
    </location>
</feature>
<dbReference type="AlphaFoldDB" id="A0ABD0LKB6"/>